<gene>
    <name evidence="2" type="ORF">A2991_01300</name>
</gene>
<dbReference type="EMBL" id="MHSZ01000015">
    <property type="protein sequence ID" value="OHA53458.1"/>
    <property type="molecule type" value="Genomic_DNA"/>
</dbReference>
<feature type="transmembrane region" description="Helical" evidence="1">
    <location>
        <begin position="135"/>
        <end position="154"/>
    </location>
</feature>
<keyword evidence="1" id="KW-1133">Transmembrane helix</keyword>
<sequence>MRYSLVAFAMIVGVAPIAVFAHGEESGMMGSGTMGEMMTLMHDRMDENAATDCGTITDEIMMEQGEEMMEAMMGTEDHERVEEAMEADMHDHDAMHIMMGMAGTGCVGDEVAASIGARYGHATASAAEPRTGSGGMLVIGLIGGAVLGFMGSSLRKPK</sequence>
<evidence type="ECO:0000256" key="1">
    <source>
        <dbReference type="SAM" id="Phobius"/>
    </source>
</evidence>
<evidence type="ECO:0000313" key="3">
    <source>
        <dbReference type="Proteomes" id="UP000177865"/>
    </source>
</evidence>
<dbReference type="Proteomes" id="UP000177865">
    <property type="component" value="Unassembled WGS sequence"/>
</dbReference>
<comment type="caution">
    <text evidence="2">The sequence shown here is derived from an EMBL/GenBank/DDBJ whole genome shotgun (WGS) entry which is preliminary data.</text>
</comment>
<organism evidence="2 3">
    <name type="scientific">Candidatus Terrybacteria bacterium RIFCSPLOWO2_01_FULL_58_14</name>
    <dbReference type="NCBI Taxonomy" id="1802369"/>
    <lineage>
        <taxon>Bacteria</taxon>
        <taxon>Candidatus Terryibacteriota</taxon>
    </lineage>
</organism>
<dbReference type="AlphaFoldDB" id="A0A1G2PYQ2"/>
<evidence type="ECO:0000313" key="2">
    <source>
        <dbReference type="EMBL" id="OHA53458.1"/>
    </source>
</evidence>
<protein>
    <submittedName>
        <fullName evidence="2">Uncharacterized protein</fullName>
    </submittedName>
</protein>
<keyword evidence="1" id="KW-0812">Transmembrane</keyword>
<keyword evidence="1" id="KW-0472">Membrane</keyword>
<accession>A0A1G2PYQ2</accession>
<proteinExistence type="predicted"/>
<reference evidence="2 3" key="1">
    <citation type="journal article" date="2016" name="Nat. Commun.">
        <title>Thousands of microbial genomes shed light on interconnected biogeochemical processes in an aquifer system.</title>
        <authorList>
            <person name="Anantharaman K."/>
            <person name="Brown C.T."/>
            <person name="Hug L.A."/>
            <person name="Sharon I."/>
            <person name="Castelle C.J."/>
            <person name="Probst A.J."/>
            <person name="Thomas B.C."/>
            <person name="Singh A."/>
            <person name="Wilkins M.J."/>
            <person name="Karaoz U."/>
            <person name="Brodie E.L."/>
            <person name="Williams K.H."/>
            <person name="Hubbard S.S."/>
            <person name="Banfield J.F."/>
        </authorList>
    </citation>
    <scope>NUCLEOTIDE SEQUENCE [LARGE SCALE GENOMIC DNA]</scope>
</reference>
<name>A0A1G2PYQ2_9BACT</name>